<dbReference type="AlphaFoldDB" id="A0A7X5JA40"/>
<comment type="caution">
    <text evidence="1">The sequence shown here is derived from an EMBL/GenBank/DDBJ whole genome shotgun (WGS) entry which is preliminary data.</text>
</comment>
<name>A0A7X5JA40_9HYPH</name>
<reference evidence="2" key="1">
    <citation type="submission" date="2020-01" db="EMBL/GenBank/DDBJ databases">
        <authorList>
            <person name="Fang Y."/>
            <person name="Sun R."/>
            <person name="Nie L."/>
            <person name="He J."/>
            <person name="Hao L."/>
            <person name="Wang L."/>
            <person name="Su S."/>
            <person name="Lv E."/>
            <person name="Zhang Z."/>
            <person name="Xie R."/>
            <person name="Liu H."/>
        </authorList>
    </citation>
    <scope>NUCLEOTIDE SEQUENCE [LARGE SCALE GENOMIC DNA]</scope>
    <source>
        <strain evidence="2">XCT-53</strain>
    </source>
</reference>
<evidence type="ECO:0000313" key="1">
    <source>
        <dbReference type="EMBL" id="NBN78990.1"/>
    </source>
</evidence>
<sequence length="93" mass="9994">MRQNAASAASVAVGLPEDQRARLAVFCYRKAHLRSLGFAIAASCSRRALVEEAGHAGELLFQQSRNRPANAGSEPYLAARAQRRPVTLCSIKG</sequence>
<gene>
    <name evidence="1" type="ORF">GWI72_11995</name>
</gene>
<keyword evidence="2" id="KW-1185">Reference proteome</keyword>
<protein>
    <submittedName>
        <fullName evidence="1">Uncharacterized protein</fullName>
    </submittedName>
</protein>
<dbReference type="Proteomes" id="UP000586722">
    <property type="component" value="Unassembled WGS sequence"/>
</dbReference>
<evidence type="ECO:0000313" key="2">
    <source>
        <dbReference type="Proteomes" id="UP000586722"/>
    </source>
</evidence>
<organism evidence="1 2">
    <name type="scientific">Pannonibacter tanglangensis</name>
    <dbReference type="NCBI Taxonomy" id="2750084"/>
    <lineage>
        <taxon>Bacteria</taxon>
        <taxon>Pseudomonadati</taxon>
        <taxon>Pseudomonadota</taxon>
        <taxon>Alphaproteobacteria</taxon>
        <taxon>Hyphomicrobiales</taxon>
        <taxon>Stappiaceae</taxon>
        <taxon>Pannonibacter</taxon>
    </lineage>
</organism>
<dbReference type="EMBL" id="JAABLQ010000001">
    <property type="protein sequence ID" value="NBN78990.1"/>
    <property type="molecule type" value="Genomic_DNA"/>
</dbReference>
<accession>A0A7X5JA40</accession>
<proteinExistence type="predicted"/>